<evidence type="ECO:0000313" key="2">
    <source>
        <dbReference type="Proteomes" id="UP000765509"/>
    </source>
</evidence>
<protein>
    <submittedName>
        <fullName evidence="1">Uncharacterized protein</fullName>
    </submittedName>
</protein>
<dbReference type="Proteomes" id="UP000765509">
    <property type="component" value="Unassembled WGS sequence"/>
</dbReference>
<dbReference type="EMBL" id="AVOT02025502">
    <property type="protein sequence ID" value="MBW0516821.1"/>
    <property type="molecule type" value="Genomic_DNA"/>
</dbReference>
<evidence type="ECO:0000313" key="1">
    <source>
        <dbReference type="EMBL" id="MBW0516821.1"/>
    </source>
</evidence>
<reference evidence="1" key="1">
    <citation type="submission" date="2021-03" db="EMBL/GenBank/DDBJ databases">
        <title>Draft genome sequence of rust myrtle Austropuccinia psidii MF-1, a brazilian biotype.</title>
        <authorList>
            <person name="Quecine M.C."/>
            <person name="Pachon D.M.R."/>
            <person name="Bonatelli M.L."/>
            <person name="Correr F.H."/>
            <person name="Franceschini L.M."/>
            <person name="Leite T.F."/>
            <person name="Margarido G.R.A."/>
            <person name="Almeida C.A."/>
            <person name="Ferrarezi J.A."/>
            <person name="Labate C.A."/>
        </authorList>
    </citation>
    <scope>NUCLEOTIDE SEQUENCE</scope>
    <source>
        <strain evidence="1">MF-1</strain>
    </source>
</reference>
<dbReference type="PANTHER" id="PTHR47150">
    <property type="entry name" value="OS12G0169200 PROTEIN"/>
    <property type="match status" value="1"/>
</dbReference>
<sequence>MNTLEIIKVISTATTHVLLTNQQLSEIFYLDKSDQCSHGGSQPGKHGNHFCDHVGGAQRLYKDYFSEHPIYNNQFFRQIFRMQQPLFLRIVSALENQYPSFKQAKNAAGNIGLTGLQKITAAMRQLSYGVLADQVDEYL</sequence>
<gene>
    <name evidence="1" type="ORF">O181_056536</name>
</gene>
<keyword evidence="2" id="KW-1185">Reference proteome</keyword>
<organism evidence="1 2">
    <name type="scientific">Austropuccinia psidii MF-1</name>
    <dbReference type="NCBI Taxonomy" id="1389203"/>
    <lineage>
        <taxon>Eukaryota</taxon>
        <taxon>Fungi</taxon>
        <taxon>Dikarya</taxon>
        <taxon>Basidiomycota</taxon>
        <taxon>Pucciniomycotina</taxon>
        <taxon>Pucciniomycetes</taxon>
        <taxon>Pucciniales</taxon>
        <taxon>Sphaerophragmiaceae</taxon>
        <taxon>Austropuccinia</taxon>
    </lineage>
</organism>
<dbReference type="PANTHER" id="PTHR47150:SF5">
    <property type="entry name" value="OS07G0546750 PROTEIN"/>
    <property type="match status" value="1"/>
</dbReference>
<comment type="caution">
    <text evidence="1">The sequence shown here is derived from an EMBL/GenBank/DDBJ whole genome shotgun (WGS) entry which is preliminary data.</text>
</comment>
<dbReference type="AlphaFoldDB" id="A0A9Q3HT20"/>
<proteinExistence type="predicted"/>
<name>A0A9Q3HT20_9BASI</name>
<dbReference type="OrthoDB" id="2287304at2759"/>
<accession>A0A9Q3HT20</accession>